<evidence type="ECO:0000256" key="5">
    <source>
        <dbReference type="ARBA" id="ARBA00022705"/>
    </source>
</evidence>
<evidence type="ECO:0000256" key="8">
    <source>
        <dbReference type="ARBA" id="ARBA00022833"/>
    </source>
</evidence>
<dbReference type="InterPro" id="IPR006171">
    <property type="entry name" value="TOPRIM_dom"/>
</dbReference>
<dbReference type="Proteomes" id="UP000030988">
    <property type="component" value="Unassembled WGS sequence"/>
</dbReference>
<comment type="subunit">
    <text evidence="12">Monomer. Interacts with DnaB.</text>
</comment>
<evidence type="ECO:0000259" key="14">
    <source>
        <dbReference type="PROSITE" id="PS50880"/>
    </source>
</evidence>
<keyword evidence="1 12" id="KW-0240">DNA-directed RNA polymerase</keyword>
<gene>
    <name evidence="12" type="primary">dnaG</name>
    <name evidence="15" type="ORF">PK98_05445</name>
</gene>
<dbReference type="Gene3D" id="3.90.980.10">
    <property type="entry name" value="DNA primase, catalytic core, N-terminal domain"/>
    <property type="match status" value="1"/>
</dbReference>
<feature type="region of interest" description="Disordered" evidence="13">
    <location>
        <begin position="622"/>
        <end position="647"/>
    </location>
</feature>
<dbReference type="Pfam" id="PF01807">
    <property type="entry name" value="Zn_ribbon_DnaG"/>
    <property type="match status" value="1"/>
</dbReference>
<dbReference type="AlphaFoldDB" id="A0A0B2C142"/>
<keyword evidence="5 12" id="KW-0235">DNA replication</keyword>
<keyword evidence="10 12" id="KW-0238">DNA-binding</keyword>
<dbReference type="RefSeq" id="WP_039094869.1">
    <property type="nucleotide sequence ID" value="NZ_JTDN01000001.1"/>
</dbReference>
<dbReference type="GO" id="GO:0006269">
    <property type="term" value="P:DNA replication, synthesis of primer"/>
    <property type="evidence" value="ECO:0007669"/>
    <property type="project" value="UniProtKB-UniRule"/>
</dbReference>
<proteinExistence type="inferred from homology"/>
<organism evidence="15 16">
    <name type="scientific">Croceibacterium mercuriale</name>
    <dbReference type="NCBI Taxonomy" id="1572751"/>
    <lineage>
        <taxon>Bacteria</taxon>
        <taxon>Pseudomonadati</taxon>
        <taxon>Pseudomonadota</taxon>
        <taxon>Alphaproteobacteria</taxon>
        <taxon>Sphingomonadales</taxon>
        <taxon>Erythrobacteraceae</taxon>
        <taxon>Croceibacterium</taxon>
    </lineage>
</organism>
<dbReference type="CDD" id="cd03364">
    <property type="entry name" value="TOPRIM_DnaG_primases"/>
    <property type="match status" value="1"/>
</dbReference>
<dbReference type="Pfam" id="PF08275">
    <property type="entry name" value="DNAG_N"/>
    <property type="match status" value="1"/>
</dbReference>
<dbReference type="Gene3D" id="3.90.580.10">
    <property type="entry name" value="Zinc finger, CHC2-type domain"/>
    <property type="match status" value="1"/>
</dbReference>
<keyword evidence="8 12" id="KW-0862">Zinc</keyword>
<dbReference type="GO" id="GO:0008270">
    <property type="term" value="F:zinc ion binding"/>
    <property type="evidence" value="ECO:0007669"/>
    <property type="project" value="UniProtKB-UniRule"/>
</dbReference>
<feature type="region of interest" description="Disordered" evidence="13">
    <location>
        <begin position="425"/>
        <end position="445"/>
    </location>
</feature>
<evidence type="ECO:0000256" key="6">
    <source>
        <dbReference type="ARBA" id="ARBA00022723"/>
    </source>
</evidence>
<feature type="compositionally biased region" description="Polar residues" evidence="13">
    <location>
        <begin position="636"/>
        <end position="647"/>
    </location>
</feature>
<dbReference type="InterPro" id="IPR034151">
    <property type="entry name" value="TOPRIM_DnaG_bac"/>
</dbReference>
<evidence type="ECO:0000313" key="15">
    <source>
        <dbReference type="EMBL" id="KHL26002.1"/>
    </source>
</evidence>
<dbReference type="GO" id="GO:0003677">
    <property type="term" value="F:DNA binding"/>
    <property type="evidence" value="ECO:0007669"/>
    <property type="project" value="UniProtKB-KW"/>
</dbReference>
<dbReference type="SMART" id="SM00400">
    <property type="entry name" value="ZnF_CHCC"/>
    <property type="match status" value="1"/>
</dbReference>
<evidence type="ECO:0000313" key="16">
    <source>
        <dbReference type="Proteomes" id="UP000030988"/>
    </source>
</evidence>
<comment type="cofactor">
    <cofactor evidence="12">
        <name>Zn(2+)</name>
        <dbReference type="ChEBI" id="CHEBI:29105"/>
    </cofactor>
    <text evidence="12">Binds 1 zinc ion per monomer.</text>
</comment>
<dbReference type="InterPro" id="IPR002694">
    <property type="entry name" value="Znf_CHC2"/>
</dbReference>
<dbReference type="Pfam" id="PF13155">
    <property type="entry name" value="Toprim_2"/>
    <property type="match status" value="1"/>
</dbReference>
<dbReference type="STRING" id="1572751.PK98_05445"/>
<dbReference type="GO" id="GO:0005737">
    <property type="term" value="C:cytoplasm"/>
    <property type="evidence" value="ECO:0007669"/>
    <property type="project" value="TreeGrafter"/>
</dbReference>
<comment type="similarity">
    <text evidence="12">Belongs to the DnaG primase family.</text>
</comment>
<accession>A0A0B2C142</accession>
<evidence type="ECO:0000256" key="11">
    <source>
        <dbReference type="ARBA" id="ARBA00023163"/>
    </source>
</evidence>
<dbReference type="Gene3D" id="3.40.1360.10">
    <property type="match status" value="1"/>
</dbReference>
<dbReference type="InterPro" id="IPR006295">
    <property type="entry name" value="DNA_primase_DnaG"/>
</dbReference>
<dbReference type="InterPro" id="IPR030846">
    <property type="entry name" value="DnaG_bac"/>
</dbReference>
<comment type="function">
    <text evidence="12">RNA polymerase that catalyzes the synthesis of short RNA molecules used as primers for DNA polymerase during DNA replication.</text>
</comment>
<comment type="catalytic activity">
    <reaction evidence="12">
        <text>ssDNA + n NTP = ssDNA/pppN(pN)n-1 hybrid + (n-1) diphosphate.</text>
        <dbReference type="EC" id="2.7.7.101"/>
    </reaction>
</comment>
<evidence type="ECO:0000256" key="7">
    <source>
        <dbReference type="ARBA" id="ARBA00022771"/>
    </source>
</evidence>
<evidence type="ECO:0000256" key="4">
    <source>
        <dbReference type="ARBA" id="ARBA00022695"/>
    </source>
</evidence>
<dbReference type="NCBIfam" id="TIGR01391">
    <property type="entry name" value="dnaG"/>
    <property type="match status" value="1"/>
</dbReference>
<dbReference type="SMART" id="SM00493">
    <property type="entry name" value="TOPRIM"/>
    <property type="match status" value="1"/>
</dbReference>
<evidence type="ECO:0000256" key="9">
    <source>
        <dbReference type="ARBA" id="ARBA00022842"/>
    </source>
</evidence>
<dbReference type="FunFam" id="3.90.580.10:FF:000001">
    <property type="entry name" value="DNA primase"/>
    <property type="match status" value="1"/>
</dbReference>
<comment type="domain">
    <text evidence="12">Contains an N-terminal zinc-binding domain, a central core domain that contains the primase activity, and a C-terminal DnaB-binding domain.</text>
</comment>
<dbReference type="PROSITE" id="PS50880">
    <property type="entry name" value="TOPRIM"/>
    <property type="match status" value="1"/>
</dbReference>
<feature type="zinc finger region" description="CHC2-type" evidence="12">
    <location>
        <begin position="38"/>
        <end position="62"/>
    </location>
</feature>
<reference evidence="15 16" key="1">
    <citation type="submission" date="2014-11" db="EMBL/GenBank/DDBJ databases">
        <title>Draft genome sequence of Kirrobacter mercurialis.</title>
        <authorList>
            <person name="Coil D.A."/>
            <person name="Eisen J.A."/>
        </authorList>
    </citation>
    <scope>NUCLEOTIDE SEQUENCE [LARGE SCALE GENOMIC DNA]</scope>
    <source>
        <strain evidence="15 16">Coronado</strain>
    </source>
</reference>
<keyword evidence="7 12" id="KW-0863">Zinc-finger</keyword>
<keyword evidence="11 12" id="KW-0804">Transcription</keyword>
<evidence type="ECO:0000256" key="3">
    <source>
        <dbReference type="ARBA" id="ARBA00022679"/>
    </source>
</evidence>
<dbReference type="InterPro" id="IPR036977">
    <property type="entry name" value="DNA_primase_Znf_CHC2"/>
</dbReference>
<keyword evidence="6 12" id="KW-0479">Metal-binding</keyword>
<keyword evidence="2 12" id="KW-0639">Primosome</keyword>
<keyword evidence="4 12" id="KW-0548">Nucleotidyltransferase</keyword>
<keyword evidence="16" id="KW-1185">Reference proteome</keyword>
<dbReference type="FunFam" id="3.90.980.10:FF:000001">
    <property type="entry name" value="DNA primase"/>
    <property type="match status" value="1"/>
</dbReference>
<dbReference type="GO" id="GO:0003899">
    <property type="term" value="F:DNA-directed RNA polymerase activity"/>
    <property type="evidence" value="ECO:0007669"/>
    <property type="project" value="UniProtKB-UniRule"/>
</dbReference>
<dbReference type="EC" id="2.7.7.101" evidence="12"/>
<dbReference type="InterPro" id="IPR037068">
    <property type="entry name" value="DNA_primase_core_N_sf"/>
</dbReference>
<evidence type="ECO:0000256" key="12">
    <source>
        <dbReference type="HAMAP-Rule" id="MF_00974"/>
    </source>
</evidence>
<evidence type="ECO:0000256" key="2">
    <source>
        <dbReference type="ARBA" id="ARBA00022515"/>
    </source>
</evidence>
<evidence type="ECO:0000256" key="10">
    <source>
        <dbReference type="ARBA" id="ARBA00023125"/>
    </source>
</evidence>
<dbReference type="EMBL" id="JTDN01000001">
    <property type="protein sequence ID" value="KHL26002.1"/>
    <property type="molecule type" value="Genomic_DNA"/>
</dbReference>
<sequence length="647" mass="69631">MALTPQWLDELRARVTLSTVIGRTTKLTRAGREWKACCPFHNEKSPSFTVSDEKGFYHCFGCGAHGDAIRWMTDQRGLSFIDAVQELAAEAGLEVPRPDPRAAQAAEQRSGLHEVMQAAQDWFVANLQGAGGARARDYLKMRGIDAHTIERFGFGFAPPDRNAMKAALGQFDEALLVEAGLRIEAEQRENYDRFRDRLMLPIQDARGRVIAFGGRILDAEKKDAPKYLNSPDTPLFDKGRTLYNLHRASAASRQSGSVHVCEGYMDVIALAAAGIEDAVAPMGTAVTEQQIELLWRLADKPVLCFDGDAAGQRAAIRAATRALPLLRPGHSLQFATLPAGMDPDDLLRREGRAGLDKVLAAASSLLEVVWSHEQAALPLTGPEDKAGLKARLMAHVEAITQQDIAALYRREWLDRFSALAFPKREKAEWQPRPPQARGGKRQPFGKPAILPLLPGTAARLNRDGAARQDPLAAAVIAGLARHPDQVGRHMEALLRLAGADPVLAPLVDGLLHMGETGPGGAAMPALLDAGGAGPISGTGKILPPPGNASFSFLQEGTDPVSAREDLAEAVALLAERPALEAAIAAVTARFDIDPEGAFAEQQRLRKRKLAFDVRLGQMAKKRAVEAADDQVDTGAGQRSSPGAQETG</sequence>
<dbReference type="HAMAP" id="MF_00974">
    <property type="entry name" value="DNA_primase_DnaG"/>
    <property type="match status" value="1"/>
</dbReference>
<dbReference type="PANTHER" id="PTHR30313">
    <property type="entry name" value="DNA PRIMASE"/>
    <property type="match status" value="1"/>
</dbReference>
<evidence type="ECO:0000256" key="1">
    <source>
        <dbReference type="ARBA" id="ARBA00022478"/>
    </source>
</evidence>
<dbReference type="InterPro" id="IPR050219">
    <property type="entry name" value="DnaG_primase"/>
</dbReference>
<name>A0A0B2C142_9SPHN</name>
<dbReference type="InterPro" id="IPR013264">
    <property type="entry name" value="DNAG_N"/>
</dbReference>
<dbReference type="SUPFAM" id="SSF56731">
    <property type="entry name" value="DNA primase core"/>
    <property type="match status" value="1"/>
</dbReference>
<feature type="domain" description="Toprim" evidence="14">
    <location>
        <begin position="256"/>
        <end position="338"/>
    </location>
</feature>
<dbReference type="GO" id="GO:0000428">
    <property type="term" value="C:DNA-directed RNA polymerase complex"/>
    <property type="evidence" value="ECO:0007669"/>
    <property type="project" value="UniProtKB-KW"/>
</dbReference>
<dbReference type="FunFam" id="3.40.1360.10:FF:000002">
    <property type="entry name" value="DNA primase"/>
    <property type="match status" value="1"/>
</dbReference>
<comment type="caution">
    <text evidence="15">The sequence shown here is derived from an EMBL/GenBank/DDBJ whole genome shotgun (WGS) entry which is preliminary data.</text>
</comment>
<protein>
    <recommendedName>
        <fullName evidence="12">DNA primase</fullName>
        <ecNumber evidence="12">2.7.7.101</ecNumber>
    </recommendedName>
</protein>
<dbReference type="GO" id="GO:1990077">
    <property type="term" value="C:primosome complex"/>
    <property type="evidence" value="ECO:0007669"/>
    <property type="project" value="UniProtKB-KW"/>
</dbReference>
<dbReference type="OrthoDB" id="9803773at2"/>
<dbReference type="SUPFAM" id="SSF57783">
    <property type="entry name" value="Zinc beta-ribbon"/>
    <property type="match status" value="1"/>
</dbReference>
<keyword evidence="3 12" id="KW-0808">Transferase</keyword>
<evidence type="ECO:0000256" key="13">
    <source>
        <dbReference type="SAM" id="MobiDB-lite"/>
    </source>
</evidence>
<dbReference type="PANTHER" id="PTHR30313:SF2">
    <property type="entry name" value="DNA PRIMASE"/>
    <property type="match status" value="1"/>
</dbReference>
<keyword evidence="9" id="KW-0460">Magnesium</keyword>